<dbReference type="Gene3D" id="2.60.40.2840">
    <property type="match status" value="1"/>
</dbReference>
<dbReference type="PROSITE" id="PS50097">
    <property type="entry name" value="BTB"/>
    <property type="match status" value="1"/>
</dbReference>
<name>A0A183ULJ1_TOXCA</name>
<proteinExistence type="predicted"/>
<dbReference type="SUPFAM" id="SSF54695">
    <property type="entry name" value="POZ domain"/>
    <property type="match status" value="1"/>
</dbReference>
<dbReference type="Gene3D" id="3.60.10.10">
    <property type="entry name" value="Endonuclease/exonuclease/phosphatase"/>
    <property type="match status" value="1"/>
</dbReference>
<evidence type="ECO:0000313" key="3">
    <source>
        <dbReference type="EMBL" id="VDM40682.1"/>
    </source>
</evidence>
<dbReference type="InterPro" id="IPR011333">
    <property type="entry name" value="SKP1/BTB/POZ_sf"/>
</dbReference>
<dbReference type="GO" id="GO:0004439">
    <property type="term" value="F:phosphatidylinositol-4,5-bisphosphate 5-phosphatase activity"/>
    <property type="evidence" value="ECO:0007669"/>
    <property type="project" value="TreeGrafter"/>
</dbReference>
<dbReference type="SUPFAM" id="SSF49599">
    <property type="entry name" value="TRAF domain-like"/>
    <property type="match status" value="1"/>
</dbReference>
<dbReference type="SUPFAM" id="SSF56219">
    <property type="entry name" value="DNase I-like"/>
    <property type="match status" value="1"/>
</dbReference>
<dbReference type="Pfam" id="PF22669">
    <property type="entry name" value="Exo_endo_phos2"/>
    <property type="match status" value="1"/>
</dbReference>
<feature type="domain" description="BTB" evidence="1">
    <location>
        <begin position="218"/>
        <end position="286"/>
    </location>
</feature>
<dbReference type="PROSITE" id="PS50144">
    <property type="entry name" value="MATH"/>
    <property type="match status" value="1"/>
</dbReference>
<dbReference type="SMART" id="SM00061">
    <property type="entry name" value="MATH"/>
    <property type="match status" value="1"/>
</dbReference>
<dbReference type="InterPro" id="IPR000210">
    <property type="entry name" value="BTB/POZ_dom"/>
</dbReference>
<dbReference type="PANTHER" id="PTHR11200:SF295">
    <property type="entry name" value="INOSITOL POLYPHOSPHATE 5-PHOSPHATASE"/>
    <property type="match status" value="1"/>
</dbReference>
<dbReference type="SMART" id="SM00225">
    <property type="entry name" value="BTB"/>
    <property type="match status" value="1"/>
</dbReference>
<dbReference type="WBParaSite" id="TCNE_0000936101-mRNA-1">
    <property type="protein sequence ID" value="TCNE_0000936101-mRNA-1"/>
    <property type="gene ID" value="TCNE_0000936101"/>
</dbReference>
<reference evidence="3 4" key="2">
    <citation type="submission" date="2018-11" db="EMBL/GenBank/DDBJ databases">
        <authorList>
            <consortium name="Pathogen Informatics"/>
        </authorList>
    </citation>
    <scope>NUCLEOTIDE SEQUENCE [LARGE SCALE GENOMIC DNA]</scope>
</reference>
<dbReference type="CDD" id="cd00121">
    <property type="entry name" value="MATH"/>
    <property type="match status" value="1"/>
</dbReference>
<gene>
    <name evidence="3" type="ORF">TCNE_LOCUS9361</name>
</gene>
<dbReference type="InterPro" id="IPR002083">
    <property type="entry name" value="MATH/TRAF_dom"/>
</dbReference>
<dbReference type="Proteomes" id="UP000050794">
    <property type="component" value="Unassembled WGS sequence"/>
</dbReference>
<dbReference type="SMART" id="SM00128">
    <property type="entry name" value="IPPc"/>
    <property type="match status" value="1"/>
</dbReference>
<reference evidence="5" key="1">
    <citation type="submission" date="2016-06" db="UniProtKB">
        <authorList>
            <consortium name="WormBaseParasite"/>
        </authorList>
    </citation>
    <scope>IDENTIFICATION</scope>
</reference>
<dbReference type="InterPro" id="IPR008974">
    <property type="entry name" value="TRAF-like"/>
</dbReference>
<keyword evidence="4" id="KW-1185">Reference proteome</keyword>
<protein>
    <submittedName>
        <fullName evidence="5">BTB domain-containing protein</fullName>
    </submittedName>
</protein>
<dbReference type="Pfam" id="PF00651">
    <property type="entry name" value="BTB"/>
    <property type="match status" value="1"/>
</dbReference>
<dbReference type="GO" id="GO:0046856">
    <property type="term" value="P:phosphatidylinositol dephosphorylation"/>
    <property type="evidence" value="ECO:0007669"/>
    <property type="project" value="InterPro"/>
</dbReference>
<dbReference type="InterPro" id="IPR036691">
    <property type="entry name" value="Endo/exonu/phosph_ase_sf"/>
</dbReference>
<dbReference type="Gene3D" id="3.30.710.10">
    <property type="entry name" value="Potassium Channel Kv1.1, Chain A"/>
    <property type="match status" value="1"/>
</dbReference>
<organism evidence="4 5">
    <name type="scientific">Toxocara canis</name>
    <name type="common">Canine roundworm</name>
    <dbReference type="NCBI Taxonomy" id="6265"/>
    <lineage>
        <taxon>Eukaryota</taxon>
        <taxon>Metazoa</taxon>
        <taxon>Ecdysozoa</taxon>
        <taxon>Nematoda</taxon>
        <taxon>Chromadorea</taxon>
        <taxon>Rhabditida</taxon>
        <taxon>Spirurina</taxon>
        <taxon>Ascaridomorpha</taxon>
        <taxon>Ascaridoidea</taxon>
        <taxon>Toxocaridae</taxon>
        <taxon>Toxocara</taxon>
    </lineage>
</organism>
<evidence type="ECO:0000313" key="5">
    <source>
        <dbReference type="WBParaSite" id="TCNE_0000936101-mRNA-1"/>
    </source>
</evidence>
<dbReference type="GO" id="GO:0048488">
    <property type="term" value="P:synaptic vesicle endocytosis"/>
    <property type="evidence" value="ECO:0007669"/>
    <property type="project" value="TreeGrafter"/>
</dbReference>
<feature type="domain" description="MATH" evidence="2">
    <location>
        <begin position="45"/>
        <end position="173"/>
    </location>
</feature>
<dbReference type="GO" id="GO:0098793">
    <property type="term" value="C:presynapse"/>
    <property type="evidence" value="ECO:0007669"/>
    <property type="project" value="GOC"/>
</dbReference>
<dbReference type="Pfam" id="PF22486">
    <property type="entry name" value="MATH_2"/>
    <property type="match status" value="1"/>
</dbReference>
<dbReference type="InterPro" id="IPR000300">
    <property type="entry name" value="IPPc"/>
</dbReference>
<dbReference type="Gene3D" id="2.60.210.10">
    <property type="entry name" value="Apoptosis, Tumor Necrosis Factor Receptor Associated Protein 2, Chain A"/>
    <property type="match status" value="1"/>
</dbReference>
<dbReference type="EMBL" id="UYWY01020154">
    <property type="protein sequence ID" value="VDM40682.1"/>
    <property type="molecule type" value="Genomic_DNA"/>
</dbReference>
<dbReference type="PANTHER" id="PTHR11200">
    <property type="entry name" value="INOSITOL 5-PHOSPHATASE"/>
    <property type="match status" value="1"/>
</dbReference>
<evidence type="ECO:0000259" key="1">
    <source>
        <dbReference type="PROSITE" id="PS50097"/>
    </source>
</evidence>
<dbReference type="InterPro" id="IPR046985">
    <property type="entry name" value="IP5"/>
</dbReference>
<evidence type="ECO:0000313" key="4">
    <source>
        <dbReference type="Proteomes" id="UP000050794"/>
    </source>
</evidence>
<evidence type="ECO:0000259" key="2">
    <source>
        <dbReference type="PROSITE" id="PS50144"/>
    </source>
</evidence>
<sequence>MSVSGSISALRTPSARLLLADDSVSPQPRRLEVVSKQATKVTAISTRLEWKIDQFEKLMKLFKNGHNLISKQFGCPQAPTVTWELHVYPNGKREEDAGNVSFFLRQVGLQRGEEPIMTEFQIYALDANSLRVSVCRDTKDFTNQQGRGKFQVSREKMMAALKPDGALLLICEVEYFPPGSKISVEQAVEPELTEDFEEKSELSIRDSLKEMLDNELFADCSIKVGNKTLRAHRCILGQHSEVFRSMFAQESMVEAQKGVIDIQDCRFEPVRAMIDYIYTGSTELVEGYAEDVLAIADKYAILPLKEQCERYLATTINSKNVASTAVFADTYSASILRQACTRYMMQHHRDVLRSAEWKQMKRERSELANDLLESVLAGEGSSSISDCALCGSDESAIPEQGSGTFSADVVWMSQLGKQFEQKYSWHVVCITYNVNARRVESDQIYRMLDEENVAISDIAVIALQVIISVSLSAGLRRVNAQRYPTLIKEVFITYLQELSHSELFGALAANSTWQASFSSWMRANGRSLLFKESLATNLLLVFARLDVFAWVDKIDSRLTRSSFGGLTGHKGTLAARIFLKGNRLLVFASSHLLPYPEGYEGRCMQYVYGKSCMCDSESDSVKSRSVVWLGDMNWRVDTLSAKQMFDRLNRMESKEEMDTLVEEVDQLRRAQRDGKAFTDFKEAPIYFAPTYRIIVGRTQFDAERVPSWCDRVLYRGSDLTCKRYHNNRTVTLSDHFPVIAQFRFDLSPTEVPHWNVRFEPVPRWFKIVPFTCRFSFGNNFWERYGSYRDWVGVFPSHLSDPTQPTNWLYVAACYEALLGGRNLSVAEFPCLGVGLYRLAYFSVNRNCFQGISDPFEVANFA</sequence>
<accession>A0A183ULJ1</accession>
<dbReference type="AlphaFoldDB" id="A0A183ULJ1"/>
<dbReference type="Gene3D" id="1.25.40.420">
    <property type="match status" value="1"/>
</dbReference>